<organism evidence="2">
    <name type="scientific">termite gut metagenome</name>
    <dbReference type="NCBI Taxonomy" id="433724"/>
    <lineage>
        <taxon>unclassified sequences</taxon>
        <taxon>metagenomes</taxon>
        <taxon>organismal metagenomes</taxon>
    </lineage>
</organism>
<gene>
    <name evidence="2" type="ORF">EZS27_020261</name>
</gene>
<proteinExistence type="predicted"/>
<keyword evidence="1" id="KW-0472">Membrane</keyword>
<name>A0A5J4RBF0_9ZZZZ</name>
<protein>
    <submittedName>
        <fullName evidence="2">Uncharacterized protein</fullName>
    </submittedName>
</protein>
<keyword evidence="1" id="KW-1133">Transmembrane helix</keyword>
<keyword evidence="1" id="KW-0812">Transmembrane</keyword>
<dbReference type="AlphaFoldDB" id="A0A5J4RBF0"/>
<sequence>MDDIHYDAIFGKLSEISTKLDSIQATSKVKEVLPVNLETNQTVSKEDVELLIRTHATHLGKFVEKTHQFEVGLYNKLITSILDLKNQVKALPVPEKISLESMMEVFPKPKKITICGFELLRISVIIFVLSLIAFFSLTLNIKQMDDYRTLKSKYSGQTEYILQMETNENHPSAKKNNLNKN</sequence>
<reference evidence="2" key="1">
    <citation type="submission" date="2019-03" db="EMBL/GenBank/DDBJ databases">
        <title>Single cell metagenomics reveals metabolic interactions within the superorganism composed of flagellate Streblomastix strix and complex community of Bacteroidetes bacteria on its surface.</title>
        <authorList>
            <person name="Treitli S.C."/>
            <person name="Kolisko M."/>
            <person name="Husnik F."/>
            <person name="Keeling P."/>
            <person name="Hampl V."/>
        </authorList>
    </citation>
    <scope>NUCLEOTIDE SEQUENCE</scope>
    <source>
        <strain evidence="2">STM</strain>
    </source>
</reference>
<evidence type="ECO:0000313" key="2">
    <source>
        <dbReference type="EMBL" id="KAA6331108.1"/>
    </source>
</evidence>
<accession>A0A5J4RBF0</accession>
<feature type="transmembrane region" description="Helical" evidence="1">
    <location>
        <begin position="119"/>
        <end position="141"/>
    </location>
</feature>
<comment type="caution">
    <text evidence="2">The sequence shown here is derived from an EMBL/GenBank/DDBJ whole genome shotgun (WGS) entry which is preliminary data.</text>
</comment>
<evidence type="ECO:0000256" key="1">
    <source>
        <dbReference type="SAM" id="Phobius"/>
    </source>
</evidence>
<dbReference type="EMBL" id="SNRY01001415">
    <property type="protein sequence ID" value="KAA6331108.1"/>
    <property type="molecule type" value="Genomic_DNA"/>
</dbReference>